<evidence type="ECO:0000256" key="3">
    <source>
        <dbReference type="ARBA" id="ARBA00022692"/>
    </source>
</evidence>
<feature type="transmembrane region" description="Helical" evidence="6">
    <location>
        <begin position="348"/>
        <end position="365"/>
    </location>
</feature>
<reference evidence="8 9" key="1">
    <citation type="submission" date="2024-02" db="EMBL/GenBank/DDBJ databases">
        <authorList>
            <person name="Daric V."/>
            <person name="Darras S."/>
        </authorList>
    </citation>
    <scope>NUCLEOTIDE SEQUENCE [LARGE SCALE GENOMIC DNA]</scope>
</reference>
<dbReference type="PANTHER" id="PTHR23503:SF8">
    <property type="entry name" value="FACILITATED GLUCOSE TRANSPORTER PROTEIN 1"/>
    <property type="match status" value="1"/>
</dbReference>
<proteinExistence type="predicted"/>
<dbReference type="SUPFAM" id="SSF103473">
    <property type="entry name" value="MFS general substrate transporter"/>
    <property type="match status" value="1"/>
</dbReference>
<comment type="subcellular location">
    <subcellularLocation>
        <location evidence="1">Membrane</location>
        <topology evidence="1">Multi-pass membrane protein</topology>
    </subcellularLocation>
</comment>
<dbReference type="Pfam" id="PF00083">
    <property type="entry name" value="Sugar_tr"/>
    <property type="match status" value="1"/>
</dbReference>
<feature type="transmembrane region" description="Helical" evidence="6">
    <location>
        <begin position="93"/>
        <end position="116"/>
    </location>
</feature>
<keyword evidence="2" id="KW-0813">Transport</keyword>
<dbReference type="EMBL" id="CAWYQH010000024">
    <property type="protein sequence ID" value="CAK8676094.1"/>
    <property type="molecule type" value="Genomic_DNA"/>
</dbReference>
<comment type="caution">
    <text evidence="8">The sequence shown here is derived from an EMBL/GenBank/DDBJ whole genome shotgun (WGS) entry which is preliminary data.</text>
</comment>
<feature type="transmembrane region" description="Helical" evidence="6">
    <location>
        <begin position="385"/>
        <end position="404"/>
    </location>
</feature>
<feature type="transmembrane region" description="Helical" evidence="6">
    <location>
        <begin position="282"/>
        <end position="303"/>
    </location>
</feature>
<feature type="transmembrane region" description="Helical" evidence="6">
    <location>
        <begin position="7"/>
        <end position="26"/>
    </location>
</feature>
<keyword evidence="3 6" id="KW-0812">Transmembrane</keyword>
<evidence type="ECO:0000313" key="8">
    <source>
        <dbReference type="EMBL" id="CAK8676094.1"/>
    </source>
</evidence>
<name>A0ABP0F8Q7_CLALP</name>
<evidence type="ECO:0000256" key="4">
    <source>
        <dbReference type="ARBA" id="ARBA00022989"/>
    </source>
</evidence>
<organism evidence="8 9">
    <name type="scientific">Clavelina lepadiformis</name>
    <name type="common">Light-bulb sea squirt</name>
    <name type="synonym">Ascidia lepadiformis</name>
    <dbReference type="NCBI Taxonomy" id="159417"/>
    <lineage>
        <taxon>Eukaryota</taxon>
        <taxon>Metazoa</taxon>
        <taxon>Chordata</taxon>
        <taxon>Tunicata</taxon>
        <taxon>Ascidiacea</taxon>
        <taxon>Aplousobranchia</taxon>
        <taxon>Clavelinidae</taxon>
        <taxon>Clavelina</taxon>
    </lineage>
</organism>
<dbReference type="Gene3D" id="1.20.1250.20">
    <property type="entry name" value="MFS general substrate transporter like domains"/>
    <property type="match status" value="1"/>
</dbReference>
<dbReference type="InterPro" id="IPR036259">
    <property type="entry name" value="MFS_trans_sf"/>
</dbReference>
<feature type="transmembrane region" description="Helical" evidence="6">
    <location>
        <begin position="155"/>
        <end position="179"/>
    </location>
</feature>
<gene>
    <name evidence="8" type="ORF">CVLEPA_LOCUS5589</name>
</gene>
<evidence type="ECO:0000256" key="1">
    <source>
        <dbReference type="ARBA" id="ARBA00004141"/>
    </source>
</evidence>
<evidence type="ECO:0000256" key="2">
    <source>
        <dbReference type="ARBA" id="ARBA00022448"/>
    </source>
</evidence>
<protein>
    <recommendedName>
        <fullName evidence="7">Major facilitator superfamily (MFS) profile domain-containing protein</fullName>
    </recommendedName>
</protein>
<dbReference type="InterPro" id="IPR020846">
    <property type="entry name" value="MFS_dom"/>
</dbReference>
<keyword evidence="9" id="KW-1185">Reference proteome</keyword>
<feature type="transmembrane region" description="Helical" evidence="6">
    <location>
        <begin position="445"/>
        <end position="465"/>
    </location>
</feature>
<dbReference type="PANTHER" id="PTHR23503">
    <property type="entry name" value="SOLUTE CARRIER FAMILY 2"/>
    <property type="match status" value="1"/>
</dbReference>
<dbReference type="Proteomes" id="UP001642483">
    <property type="component" value="Unassembled WGS sequence"/>
</dbReference>
<evidence type="ECO:0000259" key="7">
    <source>
        <dbReference type="PROSITE" id="PS50850"/>
    </source>
</evidence>
<evidence type="ECO:0000256" key="5">
    <source>
        <dbReference type="ARBA" id="ARBA00023136"/>
    </source>
</evidence>
<feature type="domain" description="Major facilitator superfamily (MFS) profile" evidence="7">
    <location>
        <begin position="21"/>
        <end position="469"/>
    </location>
</feature>
<evidence type="ECO:0000313" key="9">
    <source>
        <dbReference type="Proteomes" id="UP001642483"/>
    </source>
</evidence>
<sequence length="530" mass="58869">MPRINSNYCVFVTLFTQLTFFLPVALNVVALNPTDATISQFVNASFQHRWNRTGDNEEVGFIMSMAKSMILVGGLVGAFTIKFMLQILSRQQNLTLLHVIFVVSSLLMSVATKFGMSYEALIVGRFLCGFSRGCGFTLVPLMIAETTSRKTIALYQAPTLAILQLGSAISNFLGLPWVLGGEQTWPFFLAMPGFFSIVYLIASPMLPETITYKILEEENVEVCVENQFARPSFSLLKKLRAGNLSTVQTEYIDMKMEISASLRSSQTSFWNVLMGENSRRQLFGAIVILTTLQSTGVQAVALYTDTIFEETGIPKNQATYYTIGMFVLMALVLFASSPLLVQYGARKIILVGLTGTAFSLVLLTVSLKTRSFCPDIMTKVSLTALILYSCFVSVGPMMCFMGFATEVTAQLIRPSAMWIGGIVWNTMASAIVWSTPYVLQAIHGYFYLVFVGLVVFDVLYIKFYVPSNTTARYQIITNEPVENFEEVTPLLSSEIFRQEKTANYHAENSPSFRGKNKYYGSASSNCSLPN</sequence>
<feature type="transmembrane region" description="Helical" evidence="6">
    <location>
        <begin position="59"/>
        <end position="81"/>
    </location>
</feature>
<dbReference type="PROSITE" id="PS50850">
    <property type="entry name" value="MFS"/>
    <property type="match status" value="1"/>
</dbReference>
<feature type="transmembrane region" description="Helical" evidence="6">
    <location>
        <begin position="122"/>
        <end position="143"/>
    </location>
</feature>
<dbReference type="InterPro" id="IPR005828">
    <property type="entry name" value="MFS_sugar_transport-like"/>
</dbReference>
<dbReference type="InterPro" id="IPR045263">
    <property type="entry name" value="GLUT"/>
</dbReference>
<evidence type="ECO:0000256" key="6">
    <source>
        <dbReference type="SAM" id="Phobius"/>
    </source>
</evidence>
<accession>A0ABP0F8Q7</accession>
<feature type="transmembrane region" description="Helical" evidence="6">
    <location>
        <begin position="318"/>
        <end position="341"/>
    </location>
</feature>
<keyword evidence="4 6" id="KW-1133">Transmembrane helix</keyword>
<feature type="transmembrane region" description="Helical" evidence="6">
    <location>
        <begin position="416"/>
        <end position="439"/>
    </location>
</feature>
<keyword evidence="5 6" id="KW-0472">Membrane</keyword>
<feature type="transmembrane region" description="Helical" evidence="6">
    <location>
        <begin position="185"/>
        <end position="206"/>
    </location>
</feature>